<dbReference type="InterPro" id="IPR051450">
    <property type="entry name" value="Gfo/Idh/MocA_Oxidoreductases"/>
</dbReference>
<keyword evidence="5" id="KW-1185">Reference proteome</keyword>
<dbReference type="STRING" id="446470.Snas_4983"/>
<dbReference type="OrthoDB" id="103047at2"/>
<evidence type="ECO:0000259" key="3">
    <source>
        <dbReference type="Pfam" id="PF02894"/>
    </source>
</evidence>
<feature type="domain" description="Gfo/Idh/MocA-like oxidoreductase C-terminal" evidence="3">
    <location>
        <begin position="139"/>
        <end position="399"/>
    </location>
</feature>
<dbReference type="Proteomes" id="UP000000844">
    <property type="component" value="Chromosome"/>
</dbReference>
<evidence type="ECO:0000259" key="2">
    <source>
        <dbReference type="Pfam" id="PF01408"/>
    </source>
</evidence>
<dbReference type="SUPFAM" id="SSF51735">
    <property type="entry name" value="NAD(P)-binding Rossmann-fold domains"/>
    <property type="match status" value="1"/>
</dbReference>
<dbReference type="Pfam" id="PF02894">
    <property type="entry name" value="GFO_IDH_MocA_C"/>
    <property type="match status" value="1"/>
</dbReference>
<gene>
    <name evidence="4" type="ordered locus">Snas_4983</name>
</gene>
<proteinExistence type="inferred from homology"/>
<sequence>MSAVTIAVVGAGGRGTTYASWALDNPDKARVVAIAEPRTEVREQFARQHGIDEANQFNSWRDLAEAGRVADAVLICTQDRMHTEPAIAFADAGWHVLLEKPMAPTPDECEKIVHAAHRGGGIFAVCHVLRYTPYTKAFKETVDSGAIGDIVSVQHLEPVGFWHFAHSYVRGPWRNEAESSSMLLAKSCHDLDWLRHVVGRPFKRVSSFGSLRHFRPENAPAKATTRCTSCPVEPDCAYSATRIYAAGLRERTFTIRHLVDVLEEAKLEKALQDGPYGACVYHTDNDVVDNQVVNMEFDNGVTGTFTVTAFTPFEDRKTRIFGSHGMIEGDGQEIRVFDFNTEKTTISKVKAIGGVGAGAGHGGGDAALIETFCRAVAENDQSIVLSGPNESLETHLVVFAAERARLEGTVEPVV</sequence>
<dbReference type="Gene3D" id="3.30.360.10">
    <property type="entry name" value="Dihydrodipicolinate Reductase, domain 2"/>
    <property type="match status" value="1"/>
</dbReference>
<dbReference type="PANTHER" id="PTHR43377">
    <property type="entry name" value="BILIVERDIN REDUCTASE A"/>
    <property type="match status" value="1"/>
</dbReference>
<evidence type="ECO:0000313" key="5">
    <source>
        <dbReference type="Proteomes" id="UP000000844"/>
    </source>
</evidence>
<feature type="domain" description="Gfo/Idh/MocA-like oxidoreductase N-terminal" evidence="2">
    <location>
        <begin position="5"/>
        <end position="125"/>
    </location>
</feature>
<dbReference type="InterPro" id="IPR000683">
    <property type="entry name" value="Gfo/Idh/MocA-like_OxRdtase_N"/>
</dbReference>
<dbReference type="GO" id="GO:0000166">
    <property type="term" value="F:nucleotide binding"/>
    <property type="evidence" value="ECO:0007669"/>
    <property type="project" value="InterPro"/>
</dbReference>
<organism evidence="4 5">
    <name type="scientific">Stackebrandtia nassauensis (strain DSM 44728 / CIP 108903 / NRRL B-16338 / NBRC 102104 / LLR-40K-21)</name>
    <dbReference type="NCBI Taxonomy" id="446470"/>
    <lineage>
        <taxon>Bacteria</taxon>
        <taxon>Bacillati</taxon>
        <taxon>Actinomycetota</taxon>
        <taxon>Actinomycetes</taxon>
        <taxon>Glycomycetales</taxon>
        <taxon>Glycomycetaceae</taxon>
        <taxon>Stackebrandtia</taxon>
    </lineage>
</organism>
<dbReference type="Pfam" id="PF01408">
    <property type="entry name" value="GFO_IDH_MocA"/>
    <property type="match status" value="1"/>
</dbReference>
<evidence type="ECO:0000256" key="1">
    <source>
        <dbReference type="ARBA" id="ARBA00010928"/>
    </source>
</evidence>
<dbReference type="PANTHER" id="PTHR43377:SF2">
    <property type="entry name" value="BINDING ROSSMANN FOLD OXIDOREDUCTASE, PUTATIVE (AFU_ORTHOLOGUE AFUA_4G00560)-RELATED"/>
    <property type="match status" value="1"/>
</dbReference>
<name>D3Q9S5_STANL</name>
<comment type="similarity">
    <text evidence="1">Belongs to the Gfo/Idh/MocA family.</text>
</comment>
<dbReference type="Gene3D" id="3.40.50.720">
    <property type="entry name" value="NAD(P)-binding Rossmann-like Domain"/>
    <property type="match status" value="1"/>
</dbReference>
<protein>
    <submittedName>
        <fullName evidence="4">Oxidoreductase domain protein</fullName>
    </submittedName>
</protein>
<reference evidence="4 5" key="1">
    <citation type="journal article" date="2009" name="Stand. Genomic Sci.">
        <title>Complete genome sequence of Stackebrandtia nassauensis type strain (LLR-40K-21).</title>
        <authorList>
            <person name="Munk C."/>
            <person name="Lapidus A."/>
            <person name="Copeland A."/>
            <person name="Jando M."/>
            <person name="Mayilraj S."/>
            <person name="Glavina Del Rio T."/>
            <person name="Nolan M."/>
            <person name="Chen F."/>
            <person name="Lucas S."/>
            <person name="Tice H."/>
            <person name="Cheng J.F."/>
            <person name="Han C."/>
            <person name="Detter J.C."/>
            <person name="Bruce D."/>
            <person name="Goodwin L."/>
            <person name="Chain P."/>
            <person name="Pitluck S."/>
            <person name="Goker M."/>
            <person name="Ovchinikova G."/>
            <person name="Pati A."/>
            <person name="Ivanova N."/>
            <person name="Mavromatis K."/>
            <person name="Chen A."/>
            <person name="Palaniappan K."/>
            <person name="Land M."/>
            <person name="Hauser L."/>
            <person name="Chang Y.J."/>
            <person name="Jeffries C.D."/>
            <person name="Bristow J."/>
            <person name="Eisen J.A."/>
            <person name="Markowitz V."/>
            <person name="Hugenholtz P."/>
            <person name="Kyrpides N.C."/>
            <person name="Klenk H.P."/>
        </authorList>
    </citation>
    <scope>NUCLEOTIDE SEQUENCE [LARGE SCALE GENOMIC DNA]</scope>
    <source>
        <strain evidence="5">DSM 44728 / CIP 108903 / NRRL B-16338 / NBRC 102104 / LLR-40K-21</strain>
    </source>
</reference>
<dbReference type="HOGENOM" id="CLU_023194_4_2_11"/>
<dbReference type="eggNOG" id="COG0673">
    <property type="taxonomic scope" value="Bacteria"/>
</dbReference>
<dbReference type="InterPro" id="IPR036291">
    <property type="entry name" value="NAD(P)-bd_dom_sf"/>
</dbReference>
<dbReference type="EMBL" id="CP001778">
    <property type="protein sequence ID" value="ADD44621.1"/>
    <property type="molecule type" value="Genomic_DNA"/>
</dbReference>
<accession>D3Q9S5</accession>
<dbReference type="RefSeq" id="WP_013020192.1">
    <property type="nucleotide sequence ID" value="NC_013947.1"/>
</dbReference>
<dbReference type="KEGG" id="sna:Snas_4983"/>
<dbReference type="InterPro" id="IPR004104">
    <property type="entry name" value="Gfo/Idh/MocA-like_OxRdtase_C"/>
</dbReference>
<dbReference type="AlphaFoldDB" id="D3Q9S5"/>
<evidence type="ECO:0000313" key="4">
    <source>
        <dbReference type="EMBL" id="ADD44621.1"/>
    </source>
</evidence>
<dbReference type="SUPFAM" id="SSF55347">
    <property type="entry name" value="Glyceraldehyde-3-phosphate dehydrogenase-like, C-terminal domain"/>
    <property type="match status" value="1"/>
</dbReference>